<dbReference type="GO" id="GO:0016765">
    <property type="term" value="F:transferase activity, transferring alkyl or aryl (other than methyl) groups"/>
    <property type="evidence" value="ECO:0007669"/>
    <property type="project" value="InterPro"/>
</dbReference>
<evidence type="ECO:0000256" key="2">
    <source>
        <dbReference type="ARBA" id="ARBA00022692"/>
    </source>
</evidence>
<evidence type="ECO:0008006" key="7">
    <source>
        <dbReference type="Google" id="ProtNLM"/>
    </source>
</evidence>
<protein>
    <recommendedName>
        <fullName evidence="7">UbiA prenyltransferase family-domain-containing protein</fullName>
    </recommendedName>
</protein>
<name>A0A4V2K844_9APHY</name>
<dbReference type="EMBL" id="ML145124">
    <property type="protein sequence ID" value="TBU58488.1"/>
    <property type="molecule type" value="Genomic_DNA"/>
</dbReference>
<evidence type="ECO:0000256" key="3">
    <source>
        <dbReference type="ARBA" id="ARBA00022989"/>
    </source>
</evidence>
<dbReference type="Proteomes" id="UP000292082">
    <property type="component" value="Unassembled WGS sequence"/>
</dbReference>
<dbReference type="InterPro" id="IPR050475">
    <property type="entry name" value="Prenyltransferase_related"/>
</dbReference>
<keyword evidence="4" id="KW-0472">Membrane</keyword>
<evidence type="ECO:0000256" key="4">
    <source>
        <dbReference type="ARBA" id="ARBA00023136"/>
    </source>
</evidence>
<dbReference type="Gene3D" id="1.10.357.140">
    <property type="entry name" value="UbiA prenyltransferase"/>
    <property type="match status" value="1"/>
</dbReference>
<evidence type="ECO:0000256" key="1">
    <source>
        <dbReference type="ARBA" id="ARBA00004141"/>
    </source>
</evidence>
<dbReference type="AlphaFoldDB" id="A0A4V2K844"/>
<gene>
    <name evidence="5" type="ORF">BD310DRAFT_1015166</name>
</gene>
<evidence type="ECO:0000313" key="6">
    <source>
        <dbReference type="Proteomes" id="UP000292082"/>
    </source>
</evidence>
<dbReference type="GO" id="GO:0016020">
    <property type="term" value="C:membrane"/>
    <property type="evidence" value="ECO:0007669"/>
    <property type="project" value="UniProtKB-SubCell"/>
</dbReference>
<keyword evidence="2" id="KW-0812">Transmembrane</keyword>
<dbReference type="PANTHER" id="PTHR42723">
    <property type="entry name" value="CHLOROPHYLL SYNTHASE"/>
    <property type="match status" value="1"/>
</dbReference>
<reference evidence="5 6" key="1">
    <citation type="submission" date="2019-01" db="EMBL/GenBank/DDBJ databases">
        <title>Draft genome sequences of three monokaryotic isolates of the white-rot basidiomycete fungus Dichomitus squalens.</title>
        <authorList>
            <consortium name="DOE Joint Genome Institute"/>
            <person name="Lopez S.C."/>
            <person name="Andreopoulos B."/>
            <person name="Pangilinan J."/>
            <person name="Lipzen A."/>
            <person name="Riley R."/>
            <person name="Ahrendt S."/>
            <person name="Ng V."/>
            <person name="Barry K."/>
            <person name="Daum C."/>
            <person name="Grigoriev I.V."/>
            <person name="Hilden K.S."/>
            <person name="Makela M.R."/>
            <person name="de Vries R.P."/>
        </authorList>
    </citation>
    <scope>NUCLEOTIDE SEQUENCE [LARGE SCALE GENOMIC DNA]</scope>
    <source>
        <strain evidence="5 6">CBS 464.89</strain>
    </source>
</reference>
<proteinExistence type="predicted"/>
<dbReference type="Pfam" id="PF01040">
    <property type="entry name" value="UbiA"/>
    <property type="match status" value="1"/>
</dbReference>
<keyword evidence="3" id="KW-1133">Transmembrane helix</keyword>
<accession>A0A4V2K844</accession>
<evidence type="ECO:0000313" key="5">
    <source>
        <dbReference type="EMBL" id="TBU58488.1"/>
    </source>
</evidence>
<comment type="subcellular location">
    <subcellularLocation>
        <location evidence="1">Membrane</location>
        <topology evidence="1">Multi-pass membrane protein</topology>
    </subcellularLocation>
</comment>
<dbReference type="InterPro" id="IPR000537">
    <property type="entry name" value="UbiA_prenyltransferase"/>
</dbReference>
<organism evidence="5 6">
    <name type="scientific">Dichomitus squalens</name>
    <dbReference type="NCBI Taxonomy" id="114155"/>
    <lineage>
        <taxon>Eukaryota</taxon>
        <taxon>Fungi</taxon>
        <taxon>Dikarya</taxon>
        <taxon>Basidiomycota</taxon>
        <taxon>Agaricomycotina</taxon>
        <taxon>Agaricomycetes</taxon>
        <taxon>Polyporales</taxon>
        <taxon>Polyporaceae</taxon>
        <taxon>Dichomitus</taxon>
    </lineage>
</organism>
<dbReference type="PANTHER" id="PTHR42723:SF1">
    <property type="entry name" value="CHLOROPHYLL SYNTHASE, CHLOROPLASTIC"/>
    <property type="match status" value="1"/>
</dbReference>
<dbReference type="InterPro" id="IPR044878">
    <property type="entry name" value="UbiA_sf"/>
</dbReference>
<keyword evidence="6" id="KW-1185">Reference proteome</keyword>
<sequence>MSLSIMSGLRKVRYFLYTCLLFTKSDIKTTLIPVSLLASASAPLRNVSRLPHVLFWVWLHLLQCDLSNQTMDPYEDEQNKNYRPLPAKRISLQEALRFRWYIVPACLVLSAMYSAEAVYASIALAGLTVLYNEFHAHRGHWVLRNLVNACGLASFELGATLIAGTDPVASLHSRFLILIFP</sequence>